<evidence type="ECO:0000256" key="2">
    <source>
        <dbReference type="ARBA" id="ARBA00004282"/>
    </source>
</evidence>
<dbReference type="GO" id="GO:0005096">
    <property type="term" value="F:GTPase activator activity"/>
    <property type="evidence" value="ECO:0007669"/>
    <property type="project" value="UniProtKB-KW"/>
</dbReference>
<dbReference type="GO" id="GO:0000139">
    <property type="term" value="C:Golgi membrane"/>
    <property type="evidence" value="ECO:0007669"/>
    <property type="project" value="UniProtKB-SubCell"/>
</dbReference>
<feature type="compositionally biased region" description="Low complexity" evidence="12">
    <location>
        <begin position="1505"/>
        <end position="1518"/>
    </location>
</feature>
<feature type="compositionally biased region" description="Basic and acidic residues" evidence="12">
    <location>
        <begin position="1216"/>
        <end position="1238"/>
    </location>
</feature>
<dbReference type="PROSITE" id="PS50106">
    <property type="entry name" value="PDZ"/>
    <property type="match status" value="1"/>
</dbReference>
<feature type="region of interest" description="Disordered" evidence="12">
    <location>
        <begin position="901"/>
        <end position="1034"/>
    </location>
</feature>
<feature type="region of interest" description="Disordered" evidence="12">
    <location>
        <begin position="363"/>
        <end position="480"/>
    </location>
</feature>
<evidence type="ECO:0000313" key="16">
    <source>
        <dbReference type="Ensembl" id="ENSDLAP00005067370.1"/>
    </source>
</evidence>
<evidence type="ECO:0000256" key="1">
    <source>
        <dbReference type="ARBA" id="ARBA00004245"/>
    </source>
</evidence>
<feature type="compositionally biased region" description="Basic and acidic residues" evidence="12">
    <location>
        <begin position="1753"/>
        <end position="1763"/>
    </location>
</feature>
<dbReference type="InterPro" id="IPR001605">
    <property type="entry name" value="PH_dom-spectrin-type"/>
</dbReference>
<feature type="compositionally biased region" description="Pro residues" evidence="12">
    <location>
        <begin position="1630"/>
        <end position="1639"/>
    </location>
</feature>
<dbReference type="Pfam" id="PF00620">
    <property type="entry name" value="RhoGAP"/>
    <property type="match status" value="1"/>
</dbReference>
<keyword evidence="11" id="KW-0968">Cytoplasmic vesicle</keyword>
<dbReference type="InterPro" id="IPR036034">
    <property type="entry name" value="PDZ_sf"/>
</dbReference>
<dbReference type="GO" id="GO:0005856">
    <property type="term" value="C:cytoskeleton"/>
    <property type="evidence" value="ECO:0007669"/>
    <property type="project" value="UniProtKB-SubCell"/>
</dbReference>
<protein>
    <submittedName>
        <fullName evidence="16">Rho GTPase activating protein 21</fullName>
    </submittedName>
</protein>
<feature type="compositionally biased region" description="Low complexity" evidence="12">
    <location>
        <begin position="1874"/>
        <end position="1883"/>
    </location>
</feature>
<evidence type="ECO:0000259" key="15">
    <source>
        <dbReference type="PROSITE" id="PS50238"/>
    </source>
</evidence>
<feature type="region of interest" description="Disordered" evidence="12">
    <location>
        <begin position="1908"/>
        <end position="1930"/>
    </location>
</feature>
<dbReference type="GO" id="GO:0070161">
    <property type="term" value="C:anchoring junction"/>
    <property type="evidence" value="ECO:0007669"/>
    <property type="project" value="UniProtKB-SubCell"/>
</dbReference>
<feature type="compositionally biased region" description="Basic and acidic residues" evidence="12">
    <location>
        <begin position="1595"/>
        <end position="1605"/>
    </location>
</feature>
<dbReference type="InterPro" id="IPR001849">
    <property type="entry name" value="PH_domain"/>
</dbReference>
<dbReference type="PANTHER" id="PTHR23175">
    <property type="entry name" value="PDZ DOMAIN-CONTAINING PROTEIN"/>
    <property type="match status" value="1"/>
</dbReference>
<feature type="region of interest" description="Disordered" evidence="12">
    <location>
        <begin position="299"/>
        <end position="347"/>
    </location>
</feature>
<dbReference type="OrthoDB" id="6281275at2759"/>
<dbReference type="Pfam" id="PF17820">
    <property type="entry name" value="PDZ_6"/>
    <property type="match status" value="1"/>
</dbReference>
<feature type="region of interest" description="Disordered" evidence="12">
    <location>
        <begin position="798"/>
        <end position="829"/>
    </location>
</feature>
<feature type="region of interest" description="Disordered" evidence="12">
    <location>
        <begin position="1989"/>
        <end position="2057"/>
    </location>
</feature>
<evidence type="ECO:0000256" key="7">
    <source>
        <dbReference type="ARBA" id="ARBA00022949"/>
    </source>
</evidence>
<keyword evidence="8" id="KW-0333">Golgi apparatus</keyword>
<evidence type="ECO:0000259" key="13">
    <source>
        <dbReference type="PROSITE" id="PS50003"/>
    </source>
</evidence>
<feature type="compositionally biased region" description="Polar residues" evidence="12">
    <location>
        <begin position="299"/>
        <end position="308"/>
    </location>
</feature>
<dbReference type="Gene3D" id="2.30.29.30">
    <property type="entry name" value="Pleckstrin-homology domain (PH domain)/Phosphotyrosine-binding domain (PTB)"/>
    <property type="match status" value="1"/>
</dbReference>
<evidence type="ECO:0000256" key="12">
    <source>
        <dbReference type="SAM" id="MobiDB-lite"/>
    </source>
</evidence>
<keyword evidence="17" id="KW-1185">Reference proteome</keyword>
<dbReference type="SUPFAM" id="SSF48350">
    <property type="entry name" value="GTPase activation domain, GAP"/>
    <property type="match status" value="1"/>
</dbReference>
<dbReference type="CDD" id="cd06756">
    <property type="entry name" value="PDZ_ARHGAP21_23-like"/>
    <property type="match status" value="1"/>
</dbReference>
<dbReference type="Pfam" id="PF15410">
    <property type="entry name" value="PH_9"/>
    <property type="match status" value="1"/>
</dbReference>
<evidence type="ECO:0000256" key="6">
    <source>
        <dbReference type="ARBA" id="ARBA00022490"/>
    </source>
</evidence>
<dbReference type="SMART" id="SM00228">
    <property type="entry name" value="PDZ"/>
    <property type="match status" value="1"/>
</dbReference>
<dbReference type="Gene3D" id="1.10.555.10">
    <property type="entry name" value="Rho GTPase activation protein"/>
    <property type="match status" value="1"/>
</dbReference>
<dbReference type="GeneTree" id="ENSGT00940000155406"/>
<keyword evidence="5" id="KW-0343">GTPase activation</keyword>
<dbReference type="InterPro" id="IPR041681">
    <property type="entry name" value="PH_9"/>
</dbReference>
<feature type="compositionally biased region" description="Polar residues" evidence="12">
    <location>
        <begin position="924"/>
        <end position="935"/>
    </location>
</feature>
<reference evidence="16" key="1">
    <citation type="submission" date="2025-08" db="UniProtKB">
        <authorList>
            <consortium name="Ensembl"/>
        </authorList>
    </citation>
    <scope>IDENTIFICATION</scope>
</reference>
<feature type="compositionally biased region" description="Basic and acidic residues" evidence="12">
    <location>
        <begin position="1016"/>
        <end position="1032"/>
    </location>
</feature>
<feature type="domain" description="PDZ" evidence="14">
    <location>
        <begin position="136"/>
        <end position="244"/>
    </location>
</feature>
<dbReference type="Proteomes" id="UP000694389">
    <property type="component" value="Unassembled WGS sequence"/>
</dbReference>
<evidence type="ECO:0000256" key="3">
    <source>
        <dbReference type="ARBA" id="ARBA00004284"/>
    </source>
</evidence>
<feature type="compositionally biased region" description="Polar residues" evidence="12">
    <location>
        <begin position="522"/>
        <end position="542"/>
    </location>
</feature>
<dbReference type="Gene3D" id="1.20.5.220">
    <property type="match status" value="1"/>
</dbReference>
<feature type="region of interest" description="Disordered" evidence="12">
    <location>
        <begin position="1176"/>
        <end position="1195"/>
    </location>
</feature>
<gene>
    <name evidence="16" type="primary">LOC127369427</name>
</gene>
<feature type="compositionally biased region" description="Low complexity" evidence="12">
    <location>
        <begin position="798"/>
        <end position="809"/>
    </location>
</feature>
<proteinExistence type="predicted"/>
<feature type="domain" description="Rho-GAP" evidence="15">
    <location>
        <begin position="1263"/>
        <end position="1456"/>
    </location>
</feature>
<keyword evidence="7" id="KW-0965">Cell junction</keyword>
<feature type="compositionally biased region" description="Low complexity" evidence="12">
    <location>
        <begin position="466"/>
        <end position="476"/>
    </location>
</feature>
<dbReference type="InterPro" id="IPR008936">
    <property type="entry name" value="Rho_GTPase_activation_prot"/>
</dbReference>
<feature type="region of interest" description="Disordered" evidence="12">
    <location>
        <begin position="1535"/>
        <end position="1554"/>
    </location>
</feature>
<reference evidence="16" key="2">
    <citation type="submission" date="2025-09" db="UniProtKB">
        <authorList>
            <consortium name="Ensembl"/>
        </authorList>
    </citation>
    <scope>IDENTIFICATION</scope>
</reference>
<feature type="compositionally biased region" description="Polar residues" evidence="12">
    <location>
        <begin position="1489"/>
        <end position="1504"/>
    </location>
</feature>
<dbReference type="RefSeq" id="XP_051266758.1">
    <property type="nucleotide sequence ID" value="XM_051410798.1"/>
</dbReference>
<dbReference type="PROSITE" id="PS50003">
    <property type="entry name" value="PH_DOMAIN"/>
    <property type="match status" value="1"/>
</dbReference>
<dbReference type="PROSITE" id="PS50238">
    <property type="entry name" value="RHOGAP"/>
    <property type="match status" value="1"/>
</dbReference>
<evidence type="ECO:0000256" key="8">
    <source>
        <dbReference type="ARBA" id="ARBA00023034"/>
    </source>
</evidence>
<feature type="compositionally biased region" description="Basic and acidic residues" evidence="12">
    <location>
        <begin position="981"/>
        <end position="1004"/>
    </location>
</feature>
<feature type="compositionally biased region" description="Polar residues" evidence="12">
    <location>
        <begin position="558"/>
        <end position="571"/>
    </location>
</feature>
<evidence type="ECO:0000256" key="5">
    <source>
        <dbReference type="ARBA" id="ARBA00022468"/>
    </source>
</evidence>
<accession>A0A8P4KCM2</accession>
<evidence type="ECO:0000256" key="9">
    <source>
        <dbReference type="ARBA" id="ARBA00023136"/>
    </source>
</evidence>
<dbReference type="OMA" id="CEEEQPI"/>
<dbReference type="CDD" id="cd01253">
    <property type="entry name" value="PH_ARHGAP21-like"/>
    <property type="match status" value="1"/>
</dbReference>
<evidence type="ECO:0000256" key="4">
    <source>
        <dbReference type="ARBA" id="ARBA00004395"/>
    </source>
</evidence>
<feature type="compositionally biased region" description="Polar residues" evidence="12">
    <location>
        <begin position="450"/>
        <end position="465"/>
    </location>
</feature>
<evidence type="ECO:0000259" key="14">
    <source>
        <dbReference type="PROSITE" id="PS50106"/>
    </source>
</evidence>
<sequence length="2070" mass="225479">MLAQRNGLPPGCKPVPLKDHPDLRDVDVNAEGCCSLSPSPSSGGCPWARLAGVDGCLSEPYCLWFQLLARAYWGEVELGLTSPNRSVSWARLREASRKNCVRSRAKQKDGRDQSEASAMASPGAEEEPFSWPGPKTLHLRRTSQGFGFTLRHFIVYPPESAVHNSLKDEENGSRGRQRNRLEPMDTIFVKQVKEGGPAHGAGLCTGDRIVKVNGESIIGKTYSQVIALIQNSDASLELCVMPKDEDILQLFSRDITALAYSQDAYLKGNEAYSGNAQNIPEPPPICYPRIEVKAAGMTQTPEPTTVNDTPPGPAQGPGRRGGPTEKSYRVEIPVPPSPPSQQTSKSQTVVCVCNENVRTVAMPLDPVDRSSRVARAGPSHRTEENRYGSSADSGSARPRPLIPSVPGGAQLQYPSSTETPVYSPSSSSRPGPIYTDTLSPPVRVPITPASPDTFSTAISPSSNHCSPSPTASSTSPHQNIDWKNYTTYKDYIDAKRLHTYGCRTIQERLDSLRAAASSSSAYTQQRTPPPSSTSQRGAVSSQIRRRSTSNDRGVDAGSQGTAVTPLRSASQERLGGGTERTIPIRNWPRSASEDALPFSTPTGVTKPRARSCDYLGLQPGEPGGVVFGDRTGLEDRLLLCRGEEARASRQVGGLRALPHLNRSLTGQEEEGRGSGLSNSPLTAAVFTKGTTDSVLTSRTDSVIMRPSRLPVKNSILDPSPALSSTKTTDPLKDQRANIMGNHLGYPSPLHLQLRGRADSLKMENRSETGLAARSSSCSGPSSKLPMQRQLQTAVVASSSGSSTTNGAVTQKPKANAPVRTNGGLTEGVEGPDATVVVLRRDKNSGPPHIRPPSYVLAVNDNKRGATHKSPPLVKAGSADGAMCWTSNDSFREMHLRKLGDTRRKSGSNNLDDSLDSIPFIDEPSSPSTDQDSTHIPASAVISGAPTITTIPPSPPSPSPLIRRQLSHDQDSLRLTIIESDSGTKTERSKSYDEGLDNYREESRGRSLIPGLKGLRKAVDRSSEDSGSRRDSSSDIFCDATKEGLLHFKQLNTDKGKRVGGGMRPWKQMYAVLRGHYLCLYKDKKEGHAHANCQAVDEPLPISIKACLIDISYSDTKRKNVLRLTTSDCEYLFQAEDREDMLAWIRVIQENSNLDEENAVFTSHDLISRKIKEYNTLMSPTGSKTEPSPKPSRQSLSIRHTLLGGKGETKATSPHSPKPEQERKNMHKDDTSPPKDKGTWRKGIPGLMRKPFEKKPSPGVTFGVRLDDCPPAQNNKFVPLIVDVCCKLVEERGLEYTGIYRVPGNNAAISNMQEELNNKGMNDIDIQDDKWRDLNVISSLLKSFFRKLPEPLFTNDKYADFIEANRTEDPVERLKVLKRLLHELPDHHYETLKFLSAHLKTVAENSEKNKMEPRNLAIVFGPTLVRTTEDNMTHMVTHMPDQYRIVETLIQNYDWFFTEEGNGDPVTMSHEESAVESQPVPNIDHLLTNIGRTGTSQGEVSDSPNSDSAKSKGSWGSGKDQCSRELLVSSIFAAANRKRKKSKEKPQPSSSDDDLDAVFLKKEIPGQKPNHHGLQIEVQSETRPSPNAKPNAKQPVRAEERKENGRTVELTPKAKREHRNSLFLKEKTPPRHPSPSPSPSPIISAYQTAPQGKSSLSDPPSQLDENTSDLGTMSSGASVPRSRPKKWTAGATADLTAVACVGLGAGPGASAGAEVSSITSDYSTTSSITFLTGAESSALSPELQGGEEADDERSELISEGRPMETDSESDFPVFAPGGGSSQSTPCPEQSLEKSEPRGGGAAEGSTTPKLEARRLFPSHRMIECDTLSRRWSLRQKTDSESSVEGVAGSGERSEGRAESSTRLSRVLEVMKKGRSTSSLSSSSRSESERPEPAWHLKITERLKFRLRTSADDMFTQKNRTPDARGKKKNIRRRHTMGGQRDFAELAVINDWREQGGVDQAAELSALDRLKPRCSSQDFSIRDWIARERCRGSDSSVEVAPKAVPEDDQADAQDVAPERPPPSASPGAQPLAGEHVNGSGLQGKNKASLGADAHPHKLSGAQVVRSRFYQYL</sequence>
<comment type="subcellular location">
    <subcellularLocation>
        <location evidence="2">Cell junction</location>
    </subcellularLocation>
    <subcellularLocation>
        <location evidence="1">Cytoplasm</location>
        <location evidence="1">Cytoskeleton</location>
    </subcellularLocation>
    <subcellularLocation>
        <location evidence="3">Cytoplasmic vesicle membrane</location>
        <topology evidence="3">Peripheral membrane protein</topology>
    </subcellularLocation>
    <subcellularLocation>
        <location evidence="4">Golgi apparatus membrane</location>
        <topology evidence="4">Peripheral membrane protein</topology>
    </subcellularLocation>
</comment>
<dbReference type="InterPro" id="IPR011993">
    <property type="entry name" value="PH-like_dom_sf"/>
</dbReference>
<dbReference type="GO" id="GO:0030659">
    <property type="term" value="C:cytoplasmic vesicle membrane"/>
    <property type="evidence" value="ECO:0007669"/>
    <property type="project" value="UniProtKB-SubCell"/>
</dbReference>
<feature type="domain" description="PH" evidence="13">
    <location>
        <begin position="1038"/>
        <end position="1152"/>
    </location>
</feature>
<dbReference type="SUPFAM" id="SSF50156">
    <property type="entry name" value="PDZ domain-like"/>
    <property type="match status" value="1"/>
</dbReference>
<feature type="compositionally biased region" description="Basic and acidic residues" evidence="12">
    <location>
        <begin position="1809"/>
        <end position="1827"/>
    </location>
</feature>
<dbReference type="Gene3D" id="2.30.42.10">
    <property type="match status" value="1"/>
</dbReference>
<dbReference type="SMART" id="SM00324">
    <property type="entry name" value="RhoGAP"/>
    <property type="match status" value="1"/>
</dbReference>
<dbReference type="SUPFAM" id="SSF50729">
    <property type="entry name" value="PH domain-like"/>
    <property type="match status" value="1"/>
</dbReference>
<dbReference type="FunFam" id="2.30.42.10:FF:000066">
    <property type="entry name" value="Rho GTPase activating protein 21"/>
    <property type="match status" value="1"/>
</dbReference>
<feature type="compositionally biased region" description="Polar residues" evidence="12">
    <location>
        <begin position="1644"/>
        <end position="1676"/>
    </location>
</feature>
<keyword evidence="6" id="KW-0963">Cytoplasm</keyword>
<feature type="region of interest" description="Disordered" evidence="12">
    <location>
        <begin position="100"/>
        <end position="135"/>
    </location>
</feature>
<dbReference type="GO" id="GO:0005543">
    <property type="term" value="F:phospholipid binding"/>
    <property type="evidence" value="ECO:0007669"/>
    <property type="project" value="InterPro"/>
</dbReference>
<feature type="region of interest" description="Disordered" evidence="12">
    <location>
        <begin position="516"/>
        <end position="584"/>
    </location>
</feature>
<dbReference type="FunFam" id="1.10.555.10:FF:000014">
    <property type="entry name" value="Rho GTPase activating protein 21"/>
    <property type="match status" value="1"/>
</dbReference>
<dbReference type="PRINTS" id="PR00683">
    <property type="entry name" value="SPECTRINPH"/>
</dbReference>
<keyword evidence="10" id="KW-0206">Cytoskeleton</keyword>
<dbReference type="GO" id="GO:0007165">
    <property type="term" value="P:signal transduction"/>
    <property type="evidence" value="ECO:0007669"/>
    <property type="project" value="InterPro"/>
</dbReference>
<feature type="region of interest" description="Disordered" evidence="12">
    <location>
        <begin position="1202"/>
        <end position="1254"/>
    </location>
</feature>
<name>A0A8P4KCM2_DICLA</name>
<organism evidence="16 17">
    <name type="scientific">Dicentrarchus labrax</name>
    <name type="common">European seabass</name>
    <name type="synonym">Morone labrax</name>
    <dbReference type="NCBI Taxonomy" id="13489"/>
    <lineage>
        <taxon>Eukaryota</taxon>
        <taxon>Metazoa</taxon>
        <taxon>Chordata</taxon>
        <taxon>Craniata</taxon>
        <taxon>Vertebrata</taxon>
        <taxon>Euteleostomi</taxon>
        <taxon>Actinopterygii</taxon>
        <taxon>Neopterygii</taxon>
        <taxon>Teleostei</taxon>
        <taxon>Neoteleostei</taxon>
        <taxon>Acanthomorphata</taxon>
        <taxon>Eupercaria</taxon>
        <taxon>Moronidae</taxon>
        <taxon>Dicentrarchus</taxon>
    </lineage>
</organism>
<evidence type="ECO:0000256" key="10">
    <source>
        <dbReference type="ARBA" id="ARBA00023212"/>
    </source>
</evidence>
<feature type="compositionally biased region" description="Low complexity" evidence="12">
    <location>
        <begin position="1839"/>
        <end position="1849"/>
    </location>
</feature>
<feature type="compositionally biased region" description="Basic and acidic residues" evidence="12">
    <location>
        <begin position="1884"/>
        <end position="1893"/>
    </location>
</feature>
<feature type="region of interest" description="Disordered" evidence="12">
    <location>
        <begin position="1463"/>
        <end position="1520"/>
    </location>
</feature>
<feature type="region of interest" description="Disordered" evidence="12">
    <location>
        <begin position="1732"/>
        <end position="1893"/>
    </location>
</feature>
<dbReference type="InterPro" id="IPR000198">
    <property type="entry name" value="RhoGAP_dom"/>
</dbReference>
<dbReference type="GeneID" id="127369427"/>
<keyword evidence="9" id="KW-0472">Membrane</keyword>
<dbReference type="Ensembl" id="ENSDLAT00005086259.1">
    <property type="protein sequence ID" value="ENSDLAP00005067370.1"/>
    <property type="gene ID" value="ENSDLAG00005021698.2"/>
</dbReference>
<evidence type="ECO:0000256" key="11">
    <source>
        <dbReference type="ARBA" id="ARBA00023329"/>
    </source>
</evidence>
<dbReference type="CDD" id="cd04395">
    <property type="entry name" value="RhoGAP_ARHGAP21"/>
    <property type="match status" value="1"/>
</dbReference>
<evidence type="ECO:0000313" key="17">
    <source>
        <dbReference type="Proteomes" id="UP000694389"/>
    </source>
</evidence>
<feature type="region of interest" description="Disordered" evidence="12">
    <location>
        <begin position="1576"/>
        <end position="1689"/>
    </location>
</feature>
<dbReference type="InterPro" id="IPR001478">
    <property type="entry name" value="PDZ"/>
</dbReference>
<dbReference type="PANTHER" id="PTHR23175:SF16">
    <property type="entry name" value="RHO GTPASE-ACTIVATING PROTEIN 21"/>
    <property type="match status" value="1"/>
</dbReference>
<dbReference type="SMART" id="SM00233">
    <property type="entry name" value="PH"/>
    <property type="match status" value="1"/>
</dbReference>
<feature type="compositionally biased region" description="Polar residues" evidence="12">
    <location>
        <begin position="412"/>
        <end position="429"/>
    </location>
</feature>
<dbReference type="InterPro" id="IPR041489">
    <property type="entry name" value="PDZ_6"/>
</dbReference>